<dbReference type="Proteomes" id="UP000215914">
    <property type="component" value="Chromosome 8"/>
</dbReference>
<sequence>MIMSSSSNLGFSILLCCSKLIGLKVHSNCSIKCFNQNFCMLVLMMRSGVSYFCVVAIVVKSSCCGR</sequence>
<reference evidence="1 3" key="1">
    <citation type="journal article" date="2017" name="Nature">
        <title>The sunflower genome provides insights into oil metabolism, flowering and Asterid evolution.</title>
        <authorList>
            <person name="Badouin H."/>
            <person name="Gouzy J."/>
            <person name="Grassa C.J."/>
            <person name="Murat F."/>
            <person name="Staton S.E."/>
            <person name="Cottret L."/>
            <person name="Lelandais-Briere C."/>
            <person name="Owens G.L."/>
            <person name="Carrere S."/>
            <person name="Mayjonade B."/>
            <person name="Legrand L."/>
            <person name="Gill N."/>
            <person name="Kane N.C."/>
            <person name="Bowers J.E."/>
            <person name="Hubner S."/>
            <person name="Bellec A."/>
            <person name="Berard A."/>
            <person name="Berges H."/>
            <person name="Blanchet N."/>
            <person name="Boniface M.C."/>
            <person name="Brunel D."/>
            <person name="Catrice O."/>
            <person name="Chaidir N."/>
            <person name="Claudel C."/>
            <person name="Donnadieu C."/>
            <person name="Faraut T."/>
            <person name="Fievet G."/>
            <person name="Helmstetter N."/>
            <person name="King M."/>
            <person name="Knapp S.J."/>
            <person name="Lai Z."/>
            <person name="Le Paslier M.C."/>
            <person name="Lippi Y."/>
            <person name="Lorenzon L."/>
            <person name="Mandel J.R."/>
            <person name="Marage G."/>
            <person name="Marchand G."/>
            <person name="Marquand E."/>
            <person name="Bret-Mestries E."/>
            <person name="Morien E."/>
            <person name="Nambeesan S."/>
            <person name="Nguyen T."/>
            <person name="Pegot-Espagnet P."/>
            <person name="Pouilly N."/>
            <person name="Raftis F."/>
            <person name="Sallet E."/>
            <person name="Schiex T."/>
            <person name="Thomas J."/>
            <person name="Vandecasteele C."/>
            <person name="Vares D."/>
            <person name="Vear F."/>
            <person name="Vautrin S."/>
            <person name="Crespi M."/>
            <person name="Mangin B."/>
            <person name="Burke J.M."/>
            <person name="Salse J."/>
            <person name="Munos S."/>
            <person name="Vincourt P."/>
            <person name="Rieseberg L.H."/>
            <person name="Langlade N.B."/>
        </authorList>
    </citation>
    <scope>NUCLEOTIDE SEQUENCE [LARGE SCALE GENOMIC DNA]</scope>
    <source>
        <strain evidence="3">cv. SF193</strain>
        <tissue evidence="1">Leaves</tissue>
    </source>
</reference>
<proteinExistence type="predicted"/>
<evidence type="ECO:0000313" key="2">
    <source>
        <dbReference type="EMBL" id="OTG17719.1"/>
    </source>
</evidence>
<keyword evidence="3" id="KW-1185">Reference proteome</keyword>
<evidence type="ECO:0000313" key="1">
    <source>
        <dbReference type="EMBL" id="KAF5794247.1"/>
    </source>
</evidence>
<dbReference type="Gramene" id="mRNA:HanXRQr2_Chr08g0325961">
    <property type="protein sequence ID" value="mRNA:HanXRQr2_Chr08g0325961"/>
    <property type="gene ID" value="HanXRQr2_Chr08g0325961"/>
</dbReference>
<accession>A0A251U3S2</accession>
<reference evidence="1" key="3">
    <citation type="submission" date="2020-06" db="EMBL/GenBank/DDBJ databases">
        <title>Helianthus annuus Genome sequencing and assembly Release 2.</title>
        <authorList>
            <person name="Gouzy J."/>
            <person name="Langlade N."/>
            <person name="Munos S."/>
        </authorList>
    </citation>
    <scope>NUCLEOTIDE SEQUENCE</scope>
    <source>
        <tissue evidence="1">Leaves</tissue>
    </source>
</reference>
<name>A0A251U3S2_HELAN</name>
<dbReference type="EMBL" id="CM007897">
    <property type="protein sequence ID" value="OTG17719.1"/>
    <property type="molecule type" value="Genomic_DNA"/>
</dbReference>
<protein>
    <submittedName>
        <fullName evidence="2">Uncharacterized protein</fullName>
    </submittedName>
</protein>
<dbReference type="AlphaFoldDB" id="A0A251U3S2"/>
<reference evidence="2" key="2">
    <citation type="submission" date="2017-02" db="EMBL/GenBank/DDBJ databases">
        <title>Sunflower complete genome.</title>
        <authorList>
            <person name="Langlade N."/>
            <person name="Munos S."/>
        </authorList>
    </citation>
    <scope>NUCLEOTIDE SEQUENCE [LARGE SCALE GENOMIC DNA]</scope>
    <source>
        <tissue evidence="2">Leaves</tissue>
    </source>
</reference>
<evidence type="ECO:0000313" key="3">
    <source>
        <dbReference type="Proteomes" id="UP000215914"/>
    </source>
</evidence>
<organism evidence="2 3">
    <name type="scientific">Helianthus annuus</name>
    <name type="common">Common sunflower</name>
    <dbReference type="NCBI Taxonomy" id="4232"/>
    <lineage>
        <taxon>Eukaryota</taxon>
        <taxon>Viridiplantae</taxon>
        <taxon>Streptophyta</taxon>
        <taxon>Embryophyta</taxon>
        <taxon>Tracheophyta</taxon>
        <taxon>Spermatophyta</taxon>
        <taxon>Magnoliopsida</taxon>
        <taxon>eudicotyledons</taxon>
        <taxon>Gunneridae</taxon>
        <taxon>Pentapetalae</taxon>
        <taxon>asterids</taxon>
        <taxon>campanulids</taxon>
        <taxon>Asterales</taxon>
        <taxon>Asteraceae</taxon>
        <taxon>Asteroideae</taxon>
        <taxon>Heliantheae alliance</taxon>
        <taxon>Heliantheae</taxon>
        <taxon>Helianthus</taxon>
    </lineage>
</organism>
<dbReference type="InParanoid" id="A0A251U3S2"/>
<gene>
    <name evidence="2" type="ORF">HannXRQ_Chr08g0215271</name>
    <name evidence="1" type="ORF">HanXRQr2_Chr08g0325961</name>
</gene>
<dbReference type="EMBL" id="MNCJ02000323">
    <property type="protein sequence ID" value="KAF5794247.1"/>
    <property type="molecule type" value="Genomic_DNA"/>
</dbReference>